<reference evidence="9" key="1">
    <citation type="submission" date="2016-10" db="EMBL/GenBank/DDBJ databases">
        <authorList>
            <person name="Varghese N."/>
            <person name="Submissions S."/>
        </authorList>
    </citation>
    <scope>NUCLEOTIDE SEQUENCE [LARGE SCALE GENOMIC DNA]</scope>
    <source>
        <strain evidence="9">Mob M</strain>
    </source>
</reference>
<dbReference type="CDD" id="cd17330">
    <property type="entry name" value="MFS_SLC46_TetA_like"/>
    <property type="match status" value="1"/>
</dbReference>
<evidence type="ECO:0000259" key="7">
    <source>
        <dbReference type="PROSITE" id="PS50850"/>
    </source>
</evidence>
<dbReference type="PANTHER" id="PTHR23504:SF15">
    <property type="entry name" value="MAJOR FACILITATOR SUPERFAMILY (MFS) PROFILE DOMAIN-CONTAINING PROTEIN"/>
    <property type="match status" value="1"/>
</dbReference>
<organism evidence="8 9">
    <name type="scientific">Methanolobus profundi</name>
    <dbReference type="NCBI Taxonomy" id="487685"/>
    <lineage>
        <taxon>Archaea</taxon>
        <taxon>Methanobacteriati</taxon>
        <taxon>Methanobacteriota</taxon>
        <taxon>Stenosarchaea group</taxon>
        <taxon>Methanomicrobia</taxon>
        <taxon>Methanosarcinales</taxon>
        <taxon>Methanosarcinaceae</taxon>
        <taxon>Methanolobus</taxon>
    </lineage>
</organism>
<name>A0A1I4S5G5_9EURY</name>
<evidence type="ECO:0000256" key="2">
    <source>
        <dbReference type="ARBA" id="ARBA00022448"/>
    </source>
</evidence>
<feature type="transmembrane region" description="Helical" evidence="6">
    <location>
        <begin position="378"/>
        <end position="399"/>
    </location>
</feature>
<gene>
    <name evidence="8" type="ORF">SAMN04488696_1777</name>
</gene>
<feature type="transmembrane region" description="Helical" evidence="6">
    <location>
        <begin position="405"/>
        <end position="424"/>
    </location>
</feature>
<evidence type="ECO:0000256" key="4">
    <source>
        <dbReference type="ARBA" id="ARBA00022989"/>
    </source>
</evidence>
<feature type="transmembrane region" description="Helical" evidence="6">
    <location>
        <begin position="43"/>
        <end position="64"/>
    </location>
</feature>
<dbReference type="STRING" id="487685.SAMN04488696_1777"/>
<evidence type="ECO:0000256" key="6">
    <source>
        <dbReference type="SAM" id="Phobius"/>
    </source>
</evidence>
<feature type="transmembrane region" description="Helical" evidence="6">
    <location>
        <begin position="12"/>
        <end position="37"/>
    </location>
</feature>
<dbReference type="GO" id="GO:0022857">
    <property type="term" value="F:transmembrane transporter activity"/>
    <property type="evidence" value="ECO:0007669"/>
    <property type="project" value="InterPro"/>
</dbReference>
<dbReference type="EMBL" id="FOUJ01000003">
    <property type="protein sequence ID" value="SFM59534.1"/>
    <property type="molecule type" value="Genomic_DNA"/>
</dbReference>
<keyword evidence="9" id="KW-1185">Reference proteome</keyword>
<dbReference type="InterPro" id="IPR011701">
    <property type="entry name" value="MFS"/>
</dbReference>
<feature type="transmembrane region" description="Helical" evidence="6">
    <location>
        <begin position="340"/>
        <end position="357"/>
    </location>
</feature>
<dbReference type="OrthoDB" id="341449at2157"/>
<protein>
    <submittedName>
        <fullName evidence="8">Predicted arabinose efflux permease, MFS family</fullName>
    </submittedName>
</protein>
<dbReference type="Pfam" id="PF07690">
    <property type="entry name" value="MFS_1"/>
    <property type="match status" value="2"/>
</dbReference>
<dbReference type="PROSITE" id="PS00216">
    <property type="entry name" value="SUGAR_TRANSPORT_1"/>
    <property type="match status" value="1"/>
</dbReference>
<dbReference type="InterPro" id="IPR020846">
    <property type="entry name" value="MFS_dom"/>
</dbReference>
<dbReference type="SUPFAM" id="SSF103473">
    <property type="entry name" value="MFS general substrate transporter"/>
    <property type="match status" value="1"/>
</dbReference>
<feature type="transmembrane region" description="Helical" evidence="6">
    <location>
        <begin position="76"/>
        <end position="99"/>
    </location>
</feature>
<dbReference type="InterPro" id="IPR005829">
    <property type="entry name" value="Sugar_transporter_CS"/>
</dbReference>
<dbReference type="Proteomes" id="UP000198535">
    <property type="component" value="Unassembled WGS sequence"/>
</dbReference>
<dbReference type="GO" id="GO:0016020">
    <property type="term" value="C:membrane"/>
    <property type="evidence" value="ECO:0007669"/>
    <property type="project" value="UniProtKB-SubCell"/>
</dbReference>
<evidence type="ECO:0000256" key="1">
    <source>
        <dbReference type="ARBA" id="ARBA00004141"/>
    </source>
</evidence>
<accession>A0A1I4S5G5</accession>
<dbReference type="RefSeq" id="WP_091936118.1">
    <property type="nucleotide sequence ID" value="NZ_FOUJ01000003.1"/>
</dbReference>
<keyword evidence="3 6" id="KW-0812">Transmembrane</keyword>
<feature type="transmembrane region" description="Helical" evidence="6">
    <location>
        <begin position="188"/>
        <end position="206"/>
    </location>
</feature>
<feature type="transmembrane region" description="Helical" evidence="6">
    <location>
        <begin position="161"/>
        <end position="182"/>
    </location>
</feature>
<dbReference type="Gene3D" id="1.20.1250.20">
    <property type="entry name" value="MFS general substrate transporter like domains"/>
    <property type="match status" value="1"/>
</dbReference>
<comment type="subcellular location">
    <subcellularLocation>
        <location evidence="1">Membrane</location>
        <topology evidence="1">Multi-pass membrane protein</topology>
    </subcellularLocation>
</comment>
<dbReference type="InterPro" id="IPR036259">
    <property type="entry name" value="MFS_trans_sf"/>
</dbReference>
<evidence type="ECO:0000256" key="5">
    <source>
        <dbReference type="ARBA" id="ARBA00023136"/>
    </source>
</evidence>
<evidence type="ECO:0000313" key="8">
    <source>
        <dbReference type="EMBL" id="SFM59534.1"/>
    </source>
</evidence>
<dbReference type="AlphaFoldDB" id="A0A1I4S5G5"/>
<feature type="transmembrane region" description="Helical" evidence="6">
    <location>
        <begin position="290"/>
        <end position="310"/>
    </location>
</feature>
<proteinExistence type="predicted"/>
<sequence length="432" mass="46811">MADKGTKDISIYPLLLVNFIGTMGLSLVLPFLIFLVARFGGNALIYGIMSSMYPVFQLIGSPLLGRWSDIYGRKKVLFLSQAGTLLSWIIFFIALFVPVTALADVNSGILGSFVITVPLVLLFIARGFDGLTGGNVSVSNAYIADITEDKDRSKNFGKMSVSTNLGFIVGPALAGILSVTIYGEALPVLAAILISLVGTILIAFYVPESRRCALKDQIPEGLSMTSDMPGGCTDAAPVQKQKLRDVMELKHIPYMFLIYFLIFLGFNTFYTAFPVHAANDLQWSIAELGFFFSFLSILLVMVEGPVLSYVSKRYSDPFLIISGSLILGSNFVLLAFGSTFLTYVAALLFAVGNGFMWPSIQSMLSKLAGKDDQGLVQGVSGSFVSIASILGLIGGGFIYELLGRGAFIVSALIIYLVFVLSLRLRYFDLSEE</sequence>
<keyword evidence="2" id="KW-0813">Transport</keyword>
<keyword evidence="4 6" id="KW-1133">Transmembrane helix</keyword>
<keyword evidence="5 6" id="KW-0472">Membrane</keyword>
<evidence type="ECO:0000256" key="3">
    <source>
        <dbReference type="ARBA" id="ARBA00022692"/>
    </source>
</evidence>
<dbReference type="PANTHER" id="PTHR23504">
    <property type="entry name" value="MAJOR FACILITATOR SUPERFAMILY DOMAIN-CONTAINING PROTEIN 10"/>
    <property type="match status" value="1"/>
</dbReference>
<evidence type="ECO:0000313" key="9">
    <source>
        <dbReference type="Proteomes" id="UP000198535"/>
    </source>
</evidence>
<dbReference type="PROSITE" id="PS50850">
    <property type="entry name" value="MFS"/>
    <property type="match status" value="1"/>
</dbReference>
<feature type="domain" description="Major facilitator superfamily (MFS) profile" evidence="7">
    <location>
        <begin position="10"/>
        <end position="429"/>
    </location>
</feature>
<feature type="transmembrane region" description="Helical" evidence="6">
    <location>
        <begin position="105"/>
        <end position="125"/>
    </location>
</feature>
<feature type="transmembrane region" description="Helical" evidence="6">
    <location>
        <begin position="252"/>
        <end position="270"/>
    </location>
</feature>